<name>A0A367RT50_NOSPU</name>
<dbReference type="Proteomes" id="UP000252085">
    <property type="component" value="Unassembled WGS sequence"/>
</dbReference>
<protein>
    <submittedName>
        <fullName evidence="2">Uncharacterized protein</fullName>
    </submittedName>
</protein>
<dbReference type="AlphaFoldDB" id="A0A367RT50"/>
<dbReference type="EMBL" id="LXQE01000107">
    <property type="protein sequence ID" value="RCJ38873.1"/>
    <property type="molecule type" value="Genomic_DNA"/>
</dbReference>
<gene>
    <name evidence="2" type="ORF">A6769_07485</name>
</gene>
<keyword evidence="1" id="KW-0472">Membrane</keyword>
<feature type="transmembrane region" description="Helical" evidence="1">
    <location>
        <begin position="12"/>
        <end position="37"/>
    </location>
</feature>
<comment type="caution">
    <text evidence="2">The sequence shown here is derived from an EMBL/GenBank/DDBJ whole genome shotgun (WGS) entry which is preliminary data.</text>
</comment>
<evidence type="ECO:0000313" key="3">
    <source>
        <dbReference type="Proteomes" id="UP000252085"/>
    </source>
</evidence>
<sequence>MFPLRSITQPEASTIGIVAAMGVVETAVGCGTGIVFAKFSDFGFNFTHADTVLESCNGSVGLMGSPPRPVATNVFWNCRVPGVQAVEICLEASTRLIGSSTKPRVGSISGVVISILPFIPNSELAVMSLCGVCCSWRRMPRTFRALMLILPPRPSKALAVMSLFSLGTAIRKPLGALIVMLPPSPLALAVPTVVEI</sequence>
<organism evidence="2 3">
    <name type="scientific">Nostoc punctiforme NIES-2108</name>
    <dbReference type="NCBI Taxonomy" id="1356359"/>
    <lineage>
        <taxon>Bacteria</taxon>
        <taxon>Bacillati</taxon>
        <taxon>Cyanobacteriota</taxon>
        <taxon>Cyanophyceae</taxon>
        <taxon>Nostocales</taxon>
        <taxon>Nostocaceae</taxon>
        <taxon>Nostoc</taxon>
    </lineage>
</organism>
<keyword evidence="1" id="KW-0812">Transmembrane</keyword>
<evidence type="ECO:0000256" key="1">
    <source>
        <dbReference type="SAM" id="Phobius"/>
    </source>
</evidence>
<reference evidence="3" key="1">
    <citation type="submission" date="2016-04" db="EMBL/GenBank/DDBJ databases">
        <authorList>
            <person name="Tabuchi Yagui T.R."/>
        </authorList>
    </citation>
    <scope>NUCLEOTIDE SEQUENCE [LARGE SCALE GENOMIC DNA]</scope>
</reference>
<proteinExistence type="predicted"/>
<accession>A0A367RT50</accession>
<evidence type="ECO:0000313" key="2">
    <source>
        <dbReference type="EMBL" id="RCJ38873.1"/>
    </source>
</evidence>
<keyword evidence="1" id="KW-1133">Transmembrane helix</keyword>